<dbReference type="GeneID" id="24143455"/>
<feature type="transmembrane region" description="Helical" evidence="6">
    <location>
        <begin position="189"/>
        <end position="212"/>
    </location>
</feature>
<dbReference type="GO" id="GO:0006123">
    <property type="term" value="P:mitochondrial electron transport, cytochrome c to oxygen"/>
    <property type="evidence" value="ECO:0007669"/>
    <property type="project" value="TreeGrafter"/>
</dbReference>
<dbReference type="InterPro" id="IPR023616">
    <property type="entry name" value="Cyt_c_oxase-like_su1_dom"/>
</dbReference>
<comment type="similarity">
    <text evidence="5">Belongs to the heme-copper respiratory oxidase family.</text>
</comment>
<comment type="function">
    <text evidence="5">Component of the cytochrome c oxidase, the last enzyme in the mitochondrial electron transport chain which drives oxidative phosphorylation. The respiratory chain contains 3 multisubunit complexes succinate dehydrogenase (complex II, CII), ubiquinol-cytochrome c oxidoreductase (cytochrome b-c1 complex, complex III, CIII) and cytochrome c oxidase (complex IV, CIV), that cooperate to transfer electrons derived from NADH and succinate to molecular oxygen, creating an electrochemical gradient over the inner membrane that drives transmembrane transport and the ATP synthase. Cytochrome c oxidase is the component of the respiratory chain that catalyzes the reduction of oxygen to water. Electrons originating from reduced cytochrome c in the intermembrane space (IMS) are transferred via the dinuclear copper A center (CU(A)) of subunit 2 and heme A of subunit 1 to the active site in subunit 1, a binuclear center (BNC) formed by heme A3 and copper B (CU(B)). The BNC reduces molecular oxygen to 2 water molecules using 4 electrons from cytochrome c in the IMS and 4 protons from the mitochondrial matrix.</text>
</comment>
<keyword evidence="3 6" id="KW-1133">Transmembrane helix</keyword>
<keyword evidence="5" id="KW-0249">Electron transport</keyword>
<feature type="transmembrane region" description="Helical" evidence="6">
    <location>
        <begin position="425"/>
        <end position="443"/>
    </location>
</feature>
<accession>A0A0E3JLM2</accession>
<sequence>MPKSLNNWIFRWIYSTNHKDIGTLYLIFGAFSGILGACASILIRMELAQPGNQLLLGNHQVYNVLVTEHAFLMIFFMVMPVLIGGFGNWFVPIMIGAPDMAFPRLNNISFWLLPPSLCLLLGSAMVEVGAGTGWTLYPPLSSVQSHSGGAVDLAIFSLHLSGASSILGAINFITTIFNMRNPGQNMYRIPLFVWSILITAFLLLLAVPVLAGAITMGRIFRLKFMIYAMLSIGILGFIVWAHHMYTVGLDVDTRAYFTAATMIIAVPTGIKVFVRRFVDVGSDHLVIIDGWNIYLSTCLGNIERILQNTACKMWEGSIFLKTPMLFAIGFIFLFTIGGLTGIILANSGLDISLHDTYYVVAHFHYGAPSNCVYRRLLQWACTITLWLYNMGAVFAIFAGFYYWFEKISGFQYSEILGQIHFWGTFIGVNLTFFPMHFLGLAGMPRRIPDYPDSYAGWNAIASYGSYVALFSTLFFFYLVFNTLVTARKEPARKNPWNFEDSKIGSTTLEWEISSPPAYHTFNEIPVVRETETSLKIN</sequence>
<keyword evidence="5" id="KW-0813">Transport</keyword>
<keyword evidence="2 5" id="KW-0812">Transmembrane</keyword>
<geneLocation type="mitochondrion" evidence="8"/>
<evidence type="ECO:0000259" key="7">
    <source>
        <dbReference type="PROSITE" id="PS50855"/>
    </source>
</evidence>
<dbReference type="EC" id="7.1.1.9" evidence="5"/>
<evidence type="ECO:0000313" key="8">
    <source>
        <dbReference type="EMBL" id="AKA66471.1"/>
    </source>
</evidence>
<dbReference type="InterPro" id="IPR033944">
    <property type="entry name" value="Cyt_c_oxase_su1_dom"/>
</dbReference>
<dbReference type="UniPathway" id="UPA00705"/>
<dbReference type="CDD" id="cd01663">
    <property type="entry name" value="Cyt_c_Oxidase_I"/>
    <property type="match status" value="1"/>
</dbReference>
<keyword evidence="5" id="KW-0349">Heme</keyword>
<dbReference type="GO" id="GO:0005743">
    <property type="term" value="C:mitochondrial inner membrane"/>
    <property type="evidence" value="ECO:0007669"/>
    <property type="project" value="UniProtKB-SubCell"/>
</dbReference>
<feature type="transmembrane region" description="Helical" evidence="6">
    <location>
        <begin position="463"/>
        <end position="484"/>
    </location>
</feature>
<protein>
    <recommendedName>
        <fullName evidence="5">Cytochrome c oxidase subunit 1</fullName>
        <ecNumber evidence="5">7.1.1.9</ecNumber>
    </recommendedName>
</protein>
<keyword evidence="5 8" id="KW-0496">Mitochondrion</keyword>
<comment type="subcellular location">
    <subcellularLocation>
        <location evidence="1">Membrane</location>
        <topology evidence="1">Multi-pass membrane protein</topology>
    </subcellularLocation>
    <subcellularLocation>
        <location evidence="5">Mitochondrion inner membrane</location>
        <topology evidence="5">Multi-pass membrane protein</topology>
    </subcellularLocation>
</comment>
<feature type="transmembrane region" description="Helical" evidence="6">
    <location>
        <begin position="255"/>
        <end position="274"/>
    </location>
</feature>
<dbReference type="GO" id="GO:0046872">
    <property type="term" value="F:metal ion binding"/>
    <property type="evidence" value="ECO:0007669"/>
    <property type="project" value="UniProtKB-KW"/>
</dbReference>
<dbReference type="SUPFAM" id="SSF81442">
    <property type="entry name" value="Cytochrome c oxidase subunit I-like"/>
    <property type="match status" value="1"/>
</dbReference>
<dbReference type="PROSITE" id="PS50855">
    <property type="entry name" value="COX1"/>
    <property type="match status" value="1"/>
</dbReference>
<evidence type="ECO:0000256" key="5">
    <source>
        <dbReference type="RuleBase" id="RU000369"/>
    </source>
</evidence>
<dbReference type="GO" id="GO:0004129">
    <property type="term" value="F:cytochrome-c oxidase activity"/>
    <property type="evidence" value="ECO:0007669"/>
    <property type="project" value="UniProtKB-EC"/>
</dbReference>
<evidence type="ECO:0000256" key="4">
    <source>
        <dbReference type="ARBA" id="ARBA00023136"/>
    </source>
</evidence>
<dbReference type="InterPro" id="IPR000883">
    <property type="entry name" value="Cyt_C_Oxase_1"/>
</dbReference>
<feature type="transmembrane region" description="Helical" evidence="6">
    <location>
        <begin position="385"/>
        <end position="404"/>
    </location>
</feature>
<evidence type="ECO:0000256" key="1">
    <source>
        <dbReference type="ARBA" id="ARBA00004141"/>
    </source>
</evidence>
<keyword evidence="4 5" id="KW-0472">Membrane</keyword>
<dbReference type="AlphaFoldDB" id="A0A0E3JLM2"/>
<dbReference type="PANTHER" id="PTHR10422">
    <property type="entry name" value="CYTOCHROME C OXIDASE SUBUNIT 1"/>
    <property type="match status" value="1"/>
</dbReference>
<comment type="pathway">
    <text evidence="5">Energy metabolism; oxidative phosphorylation.</text>
</comment>
<feature type="transmembrane region" description="Helical" evidence="6">
    <location>
        <begin position="224"/>
        <end position="243"/>
    </location>
</feature>
<feature type="transmembrane region" description="Helical" evidence="6">
    <location>
        <begin position="24"/>
        <end position="43"/>
    </location>
</feature>
<dbReference type="GO" id="GO:0020037">
    <property type="term" value="F:heme binding"/>
    <property type="evidence" value="ECO:0007669"/>
    <property type="project" value="InterPro"/>
</dbReference>
<evidence type="ECO:0000256" key="6">
    <source>
        <dbReference type="SAM" id="Phobius"/>
    </source>
</evidence>
<comment type="catalytic activity">
    <reaction evidence="5">
        <text>4 Fe(II)-[cytochrome c] + O2 + 8 H(+)(in) = 4 Fe(III)-[cytochrome c] + 2 H2O + 4 H(+)(out)</text>
        <dbReference type="Rhea" id="RHEA:11436"/>
        <dbReference type="Rhea" id="RHEA-COMP:10350"/>
        <dbReference type="Rhea" id="RHEA-COMP:14399"/>
        <dbReference type="ChEBI" id="CHEBI:15377"/>
        <dbReference type="ChEBI" id="CHEBI:15378"/>
        <dbReference type="ChEBI" id="CHEBI:15379"/>
        <dbReference type="ChEBI" id="CHEBI:29033"/>
        <dbReference type="ChEBI" id="CHEBI:29034"/>
        <dbReference type="EC" id="7.1.1.9"/>
    </reaction>
</comment>
<name>A0A0E3JLM2_BANFU</name>
<dbReference type="Pfam" id="PF00115">
    <property type="entry name" value="COX1"/>
    <property type="match status" value="3"/>
</dbReference>
<dbReference type="PANTHER" id="PTHR10422:SF18">
    <property type="entry name" value="CYTOCHROME C OXIDASE SUBUNIT 1"/>
    <property type="match status" value="1"/>
</dbReference>
<dbReference type="GO" id="GO:0015990">
    <property type="term" value="P:electron transport coupled proton transport"/>
    <property type="evidence" value="ECO:0007669"/>
    <property type="project" value="TreeGrafter"/>
</dbReference>
<feature type="domain" description="Cytochrome oxidase subunit I profile" evidence="7">
    <location>
        <begin position="6"/>
        <end position="528"/>
    </location>
</feature>
<evidence type="ECO:0000256" key="2">
    <source>
        <dbReference type="ARBA" id="ARBA00022692"/>
    </source>
</evidence>
<dbReference type="RefSeq" id="YP_009132702.1">
    <property type="nucleotide sequence ID" value="NC_026905.1"/>
</dbReference>
<feature type="transmembrane region" description="Helical" evidence="6">
    <location>
        <begin position="64"/>
        <end position="91"/>
    </location>
</feature>
<keyword evidence="5" id="KW-0186">Copper</keyword>
<feature type="transmembrane region" description="Helical" evidence="6">
    <location>
        <begin position="324"/>
        <end position="345"/>
    </location>
</feature>
<dbReference type="PRINTS" id="PR01165">
    <property type="entry name" value="CYCOXIDASEI"/>
</dbReference>
<keyword evidence="5" id="KW-0479">Metal-binding</keyword>
<dbReference type="InterPro" id="IPR036927">
    <property type="entry name" value="Cyt_c_oxase-like_su1_sf"/>
</dbReference>
<proteinExistence type="inferred from homology"/>
<dbReference type="GO" id="GO:0045277">
    <property type="term" value="C:respiratory chain complex IV"/>
    <property type="evidence" value="ECO:0007669"/>
    <property type="project" value="InterPro"/>
</dbReference>
<reference evidence="8" key="1">
    <citation type="submission" date="2015-01" db="EMBL/GenBank/DDBJ databases">
        <title>Complete Mitochondrial Genome of Bangia fuscopurpurea OUPT01: Insights of Evolution And Variant Exploration Among Bangiaceae Algae.</title>
        <authorList>
            <person name="Bi G."/>
            <person name="Cao M."/>
            <person name="Mao Y."/>
        </authorList>
    </citation>
    <scope>NUCLEOTIDE SEQUENCE</scope>
    <source>
        <strain evidence="8">OUPT01</strain>
    </source>
</reference>
<keyword evidence="5" id="KW-0679">Respiratory chain</keyword>
<gene>
    <name evidence="8" type="primary">cox1</name>
</gene>
<organism evidence="8">
    <name type="scientific">Bangia fuscopurpurea</name>
    <name type="common">Red alga</name>
    <name type="synonym">Conferva fuscopurpurea</name>
    <dbReference type="NCBI Taxonomy" id="101920"/>
    <lineage>
        <taxon>Eukaryota</taxon>
        <taxon>Rhodophyta</taxon>
        <taxon>Bangiophyceae</taxon>
        <taxon>Bangiales</taxon>
        <taxon>Bangiaceae</taxon>
        <taxon>Bangia</taxon>
    </lineage>
</organism>
<evidence type="ECO:0000256" key="3">
    <source>
        <dbReference type="ARBA" id="ARBA00022989"/>
    </source>
</evidence>
<dbReference type="EMBL" id="KP710961">
    <property type="protein sequence ID" value="AKA66471.1"/>
    <property type="molecule type" value="Genomic_DNA"/>
</dbReference>
<keyword evidence="5" id="KW-0999">Mitochondrion inner membrane</keyword>
<feature type="transmembrane region" description="Helical" evidence="6">
    <location>
        <begin position="149"/>
        <end position="177"/>
    </location>
</feature>
<dbReference type="Gene3D" id="1.20.210.10">
    <property type="entry name" value="Cytochrome c oxidase-like, subunit I domain"/>
    <property type="match status" value="2"/>
</dbReference>
<keyword evidence="5" id="KW-0408">Iron</keyword>